<dbReference type="InterPro" id="IPR035973">
    <property type="entry name" value="Cyt_c_oxidase_su3-like_sf"/>
</dbReference>
<gene>
    <name evidence="16" type="ORF">B9H00_03515</name>
</gene>
<dbReference type="EMBL" id="CP021358">
    <property type="protein sequence ID" value="ART62254.1"/>
    <property type="molecule type" value="Genomic_DNA"/>
</dbReference>
<evidence type="ECO:0000256" key="12">
    <source>
        <dbReference type="ARBA" id="ARBA00032189"/>
    </source>
</evidence>
<dbReference type="Proteomes" id="UP000194457">
    <property type="component" value="Chromosome"/>
</dbReference>
<reference evidence="16 17" key="1">
    <citation type="submission" date="2017-05" db="EMBL/GenBank/DDBJ databases">
        <authorList>
            <person name="Song R."/>
            <person name="Chenine A.L."/>
            <person name="Ruprecht R.M."/>
        </authorList>
    </citation>
    <scope>NUCLEOTIDE SEQUENCE [LARGE SCALE GENOMIC DNA]</scope>
    <source>
        <strain evidence="16">SW32</strain>
    </source>
</reference>
<organism evidence="16 17">
    <name type="scientific">Kushneria marisflavi</name>
    <dbReference type="NCBI Taxonomy" id="157779"/>
    <lineage>
        <taxon>Bacteria</taxon>
        <taxon>Pseudomonadati</taxon>
        <taxon>Pseudomonadota</taxon>
        <taxon>Gammaproteobacteria</taxon>
        <taxon>Oceanospirillales</taxon>
        <taxon>Halomonadaceae</taxon>
        <taxon>Kushneria</taxon>
    </lineage>
</organism>
<evidence type="ECO:0000313" key="17">
    <source>
        <dbReference type="Proteomes" id="UP000194457"/>
    </source>
</evidence>
<comment type="subcellular location">
    <subcellularLocation>
        <location evidence="1 14">Cell membrane</location>
        <topology evidence="1 14">Multi-pass membrane protein</topology>
    </subcellularLocation>
</comment>
<keyword evidence="6 14" id="KW-0812">Transmembrane</keyword>
<dbReference type="GO" id="GO:0005886">
    <property type="term" value="C:plasma membrane"/>
    <property type="evidence" value="ECO:0007669"/>
    <property type="project" value="UniProtKB-SubCell"/>
</dbReference>
<protein>
    <recommendedName>
        <fullName evidence="4">Cytochrome bo(3) ubiquinol oxidase subunit 3</fullName>
    </recommendedName>
    <alternativeName>
        <fullName evidence="12">Cytochrome o ubiquinol oxidase subunit 3</fullName>
    </alternativeName>
    <alternativeName>
        <fullName evidence="10">Oxidase bo(3) subunit 3</fullName>
    </alternativeName>
    <alternativeName>
        <fullName evidence="13">Ubiquinol oxidase polypeptide III</fullName>
    </alternativeName>
    <alternativeName>
        <fullName evidence="11">Ubiquinol oxidase subunit 3</fullName>
    </alternativeName>
</protein>
<dbReference type="PROSITE" id="PS50253">
    <property type="entry name" value="COX3"/>
    <property type="match status" value="1"/>
</dbReference>
<comment type="similarity">
    <text evidence="2 14">Belongs to the cytochrome c oxidase subunit 3 family.</text>
</comment>
<evidence type="ECO:0000256" key="2">
    <source>
        <dbReference type="ARBA" id="ARBA00010581"/>
    </source>
</evidence>
<proteinExistence type="inferred from homology"/>
<sequence length="221" mass="24654">MSSRNVINLERTDRHIESRTRHPGLNLGAAHAEEEDTREEMVFGFWVFMMSDLIIFGLLFATYVTMLGGTAGGPGPKELFEMKSVFIETMLLLTSSFTFGMASLALKYREDKSRLVFWLVVTLLLGVGFLFFELKDFHTMFDKGGVPSRSGYLSAFFSLVPLHGLHVTGACIWLLALLGQMAVHGLDAPVKTGILRLAILWHFLDIVWIGIFSLVYLGGLS</sequence>
<evidence type="ECO:0000256" key="10">
    <source>
        <dbReference type="ARBA" id="ARBA00030072"/>
    </source>
</evidence>
<comment type="function">
    <text evidence="9">Cytochrome bo(3) ubiquinol terminal oxidase is the component of the aerobic respiratory chain of E.coli that predominates when cells are grown at high aeration. Has proton pump activity across the membrane in addition to electron transfer, pumping 2 protons/electron.</text>
</comment>
<dbReference type="PANTHER" id="PTHR11403">
    <property type="entry name" value="CYTOCHROME C OXIDASE SUBUNIT III"/>
    <property type="match status" value="1"/>
</dbReference>
<dbReference type="InterPro" id="IPR013833">
    <property type="entry name" value="Cyt_c_oxidase_su3_a-hlx"/>
</dbReference>
<dbReference type="KEGG" id="kma:B9H00_03515"/>
<evidence type="ECO:0000256" key="14">
    <source>
        <dbReference type="RuleBase" id="RU003376"/>
    </source>
</evidence>
<dbReference type="GO" id="GO:0004129">
    <property type="term" value="F:cytochrome-c oxidase activity"/>
    <property type="evidence" value="ECO:0007669"/>
    <property type="project" value="InterPro"/>
</dbReference>
<keyword evidence="5" id="KW-1003">Cell membrane</keyword>
<dbReference type="RefSeq" id="WP_086899498.1">
    <property type="nucleotide sequence ID" value="NZ_CP021358.1"/>
</dbReference>
<evidence type="ECO:0000256" key="7">
    <source>
        <dbReference type="ARBA" id="ARBA00022989"/>
    </source>
</evidence>
<evidence type="ECO:0000259" key="15">
    <source>
        <dbReference type="PROSITE" id="PS50253"/>
    </source>
</evidence>
<comment type="subunit">
    <text evidence="3">Heterooctamer of two A chains, two B chains, two C chains and two D chains.</text>
</comment>
<evidence type="ECO:0000256" key="4">
    <source>
        <dbReference type="ARBA" id="ARBA00014687"/>
    </source>
</evidence>
<dbReference type="InterPro" id="IPR024791">
    <property type="entry name" value="Cyt_c/ubiquinol_Oxase_su3"/>
</dbReference>
<evidence type="ECO:0000256" key="13">
    <source>
        <dbReference type="ARBA" id="ARBA00032717"/>
    </source>
</evidence>
<evidence type="ECO:0000256" key="11">
    <source>
        <dbReference type="ARBA" id="ARBA00031884"/>
    </source>
</evidence>
<evidence type="ECO:0000256" key="3">
    <source>
        <dbReference type="ARBA" id="ARBA00011700"/>
    </source>
</evidence>
<dbReference type="SUPFAM" id="SSF81452">
    <property type="entry name" value="Cytochrome c oxidase subunit III-like"/>
    <property type="match status" value="1"/>
</dbReference>
<dbReference type="GO" id="GO:0019646">
    <property type="term" value="P:aerobic electron transport chain"/>
    <property type="evidence" value="ECO:0007669"/>
    <property type="project" value="InterPro"/>
</dbReference>
<dbReference type="PANTHER" id="PTHR11403:SF2">
    <property type="entry name" value="CYTOCHROME BO(3) UBIQUINOL OXIDASE SUBUNIT 3"/>
    <property type="match status" value="1"/>
</dbReference>
<dbReference type="AlphaFoldDB" id="A0A240UL79"/>
<evidence type="ECO:0000256" key="1">
    <source>
        <dbReference type="ARBA" id="ARBA00004651"/>
    </source>
</evidence>
<name>A0A240UL79_9GAMM</name>
<dbReference type="Pfam" id="PF00510">
    <property type="entry name" value="COX3"/>
    <property type="match status" value="1"/>
</dbReference>
<evidence type="ECO:0000256" key="9">
    <source>
        <dbReference type="ARBA" id="ARBA00025694"/>
    </source>
</evidence>
<keyword evidence="8" id="KW-0472">Membrane</keyword>
<dbReference type="InterPro" id="IPR000298">
    <property type="entry name" value="Cyt_c_oxidase-like_su3"/>
</dbReference>
<keyword evidence="17" id="KW-1185">Reference proteome</keyword>
<dbReference type="OrthoDB" id="9810850at2"/>
<dbReference type="FunFam" id="1.20.120.80:FF:000001">
    <property type="entry name" value="Cytochrome (Ubi)quinol oxidase subunit III"/>
    <property type="match status" value="1"/>
</dbReference>
<evidence type="ECO:0000256" key="6">
    <source>
        <dbReference type="ARBA" id="ARBA00022692"/>
    </source>
</evidence>
<dbReference type="Gene3D" id="1.20.120.80">
    <property type="entry name" value="Cytochrome c oxidase, subunit III, four-helix bundle"/>
    <property type="match status" value="1"/>
</dbReference>
<evidence type="ECO:0000313" key="16">
    <source>
        <dbReference type="EMBL" id="ART62254.1"/>
    </source>
</evidence>
<accession>A0A240UL79</accession>
<evidence type="ECO:0000256" key="5">
    <source>
        <dbReference type="ARBA" id="ARBA00022475"/>
    </source>
</evidence>
<feature type="domain" description="Heme-copper oxidase subunit III family profile" evidence="15">
    <location>
        <begin position="41"/>
        <end position="220"/>
    </location>
</feature>
<keyword evidence="7" id="KW-1133">Transmembrane helix</keyword>
<evidence type="ECO:0000256" key="8">
    <source>
        <dbReference type="ARBA" id="ARBA00023136"/>
    </source>
</evidence>